<feature type="domain" description="Metallo-beta-lactamase" evidence="2">
    <location>
        <begin position="23"/>
        <end position="217"/>
    </location>
</feature>
<dbReference type="PANTHER" id="PTHR43546">
    <property type="entry name" value="UPF0173 METAL-DEPENDENT HYDROLASE MJ1163-RELATED"/>
    <property type="match status" value="1"/>
</dbReference>
<keyword evidence="1" id="KW-0378">Hydrolase</keyword>
<reference evidence="3 4" key="1">
    <citation type="submission" date="2016-10" db="EMBL/GenBank/DDBJ databases">
        <authorList>
            <person name="de Groot N.N."/>
        </authorList>
    </citation>
    <scope>NUCLEOTIDE SEQUENCE [LARGE SCALE GENOMIC DNA]</scope>
    <source>
        <strain evidence="3 4">DSM 21668</strain>
    </source>
</reference>
<evidence type="ECO:0000313" key="3">
    <source>
        <dbReference type="EMBL" id="SDL17227.1"/>
    </source>
</evidence>
<dbReference type="Proteomes" id="UP000198901">
    <property type="component" value="Unassembled WGS sequence"/>
</dbReference>
<dbReference type="RefSeq" id="WP_093196669.1">
    <property type="nucleotide sequence ID" value="NZ_FNGS01000001.1"/>
</dbReference>
<dbReference type="OrthoDB" id="9805728at2"/>
<dbReference type="InterPro" id="IPR036866">
    <property type="entry name" value="RibonucZ/Hydroxyglut_hydro"/>
</dbReference>
<dbReference type="Pfam" id="PF12706">
    <property type="entry name" value="Lactamase_B_2"/>
    <property type="match status" value="1"/>
</dbReference>
<protein>
    <submittedName>
        <fullName evidence="3">L-ascorbate metabolism protein UlaG, beta-lactamase superfamily</fullName>
    </submittedName>
</protein>
<proteinExistence type="predicted"/>
<dbReference type="SUPFAM" id="SSF56281">
    <property type="entry name" value="Metallo-hydrolase/oxidoreductase"/>
    <property type="match status" value="1"/>
</dbReference>
<evidence type="ECO:0000313" key="4">
    <source>
        <dbReference type="Proteomes" id="UP000198901"/>
    </source>
</evidence>
<accession>A0A1G9HW44</accession>
<dbReference type="Gene3D" id="3.60.15.10">
    <property type="entry name" value="Ribonuclease Z/Hydroxyacylglutathione hydrolase-like"/>
    <property type="match status" value="1"/>
</dbReference>
<dbReference type="InterPro" id="IPR050114">
    <property type="entry name" value="UPF0173_UPF0282_UlaG_hydrolase"/>
</dbReference>
<dbReference type="InterPro" id="IPR001279">
    <property type="entry name" value="Metallo-B-lactamas"/>
</dbReference>
<gene>
    <name evidence="3" type="ORF">SAMN04488090_0235</name>
</gene>
<dbReference type="EMBL" id="FNGS01000001">
    <property type="protein sequence ID" value="SDL17227.1"/>
    <property type="molecule type" value="Genomic_DNA"/>
</dbReference>
<dbReference type="GO" id="GO:0016787">
    <property type="term" value="F:hydrolase activity"/>
    <property type="evidence" value="ECO:0007669"/>
    <property type="project" value="UniProtKB-KW"/>
</dbReference>
<keyword evidence="4" id="KW-1185">Reference proteome</keyword>
<evidence type="ECO:0000259" key="2">
    <source>
        <dbReference type="Pfam" id="PF12706"/>
    </source>
</evidence>
<dbReference type="STRING" id="563176.SAMN04488090_0235"/>
<dbReference type="PANTHER" id="PTHR43546:SF9">
    <property type="entry name" value="L-ASCORBATE-6-PHOSPHATE LACTONASE ULAG-RELATED"/>
    <property type="match status" value="1"/>
</dbReference>
<organism evidence="3 4">
    <name type="scientific">Siphonobacter aquaeclarae</name>
    <dbReference type="NCBI Taxonomy" id="563176"/>
    <lineage>
        <taxon>Bacteria</taxon>
        <taxon>Pseudomonadati</taxon>
        <taxon>Bacteroidota</taxon>
        <taxon>Cytophagia</taxon>
        <taxon>Cytophagales</taxon>
        <taxon>Cytophagaceae</taxon>
        <taxon>Siphonobacter</taxon>
    </lineage>
</organism>
<name>A0A1G9HW44_9BACT</name>
<dbReference type="AlphaFoldDB" id="A0A1G9HW44"/>
<sequence length="257" mass="28238">MTAFPLSLTLVRNATIILKYAGHRILIDPMLSPKDTFPPFGGKARNPLVDLPIPVEEIVRNTDLVLVTHTHPDHYDQAAANALDPAVELLYQPADEALFPREKFENARVVESSVTWKNIRIDRTYAQHGSGEVLDLMGYASGFVLRSEGQPTIYLVGDGIWTEEIRENIRRFEPDILVLNAGGAVKPGYEATPILMNEADTVAVLAESGNATVIAVHLEALDHCLTTRASLRLAARQHGIPDSRLLIPADGETISLY</sequence>
<evidence type="ECO:0000256" key="1">
    <source>
        <dbReference type="ARBA" id="ARBA00022801"/>
    </source>
</evidence>